<dbReference type="Pfam" id="PF00072">
    <property type="entry name" value="Response_reg"/>
    <property type="match status" value="1"/>
</dbReference>
<evidence type="ECO:0000259" key="3">
    <source>
        <dbReference type="PROSITE" id="PS50110"/>
    </source>
</evidence>
<dbReference type="RefSeq" id="WP_207861226.1">
    <property type="nucleotide sequence ID" value="NZ_JAFREP010000023.1"/>
</dbReference>
<dbReference type="GO" id="GO:0005829">
    <property type="term" value="C:cytosol"/>
    <property type="evidence" value="ECO:0007669"/>
    <property type="project" value="TreeGrafter"/>
</dbReference>
<keyword evidence="6" id="KW-1185">Reference proteome</keyword>
<dbReference type="SMART" id="SM00448">
    <property type="entry name" value="REC"/>
    <property type="match status" value="1"/>
</dbReference>
<dbReference type="InterPro" id="IPR011006">
    <property type="entry name" value="CheY-like_superfamily"/>
</dbReference>
<feature type="domain" description="HTH LytTR-type" evidence="4">
    <location>
        <begin position="148"/>
        <end position="238"/>
    </location>
</feature>
<keyword evidence="1" id="KW-0238">DNA-binding</keyword>
<evidence type="ECO:0000313" key="6">
    <source>
        <dbReference type="Proteomes" id="UP000664417"/>
    </source>
</evidence>
<dbReference type="PROSITE" id="PS50110">
    <property type="entry name" value="RESPONSE_REGULATORY"/>
    <property type="match status" value="1"/>
</dbReference>
<feature type="modified residue" description="4-aspartylphosphate" evidence="2">
    <location>
        <position position="53"/>
    </location>
</feature>
<protein>
    <submittedName>
        <fullName evidence="5">Response regulator</fullName>
    </submittedName>
</protein>
<dbReference type="GO" id="GO:0000976">
    <property type="term" value="F:transcription cis-regulatory region binding"/>
    <property type="evidence" value="ECO:0007669"/>
    <property type="project" value="TreeGrafter"/>
</dbReference>
<dbReference type="Pfam" id="PF04397">
    <property type="entry name" value="LytTR"/>
    <property type="match status" value="1"/>
</dbReference>
<evidence type="ECO:0000259" key="4">
    <source>
        <dbReference type="PROSITE" id="PS50930"/>
    </source>
</evidence>
<dbReference type="GO" id="GO:0006355">
    <property type="term" value="P:regulation of DNA-templated transcription"/>
    <property type="evidence" value="ECO:0007669"/>
    <property type="project" value="TreeGrafter"/>
</dbReference>
<organism evidence="5 6">
    <name type="scientific">Acanthopleuribacter pedis</name>
    <dbReference type="NCBI Taxonomy" id="442870"/>
    <lineage>
        <taxon>Bacteria</taxon>
        <taxon>Pseudomonadati</taxon>
        <taxon>Acidobacteriota</taxon>
        <taxon>Holophagae</taxon>
        <taxon>Acanthopleuribacterales</taxon>
        <taxon>Acanthopleuribacteraceae</taxon>
        <taxon>Acanthopleuribacter</taxon>
    </lineage>
</organism>
<proteinExistence type="predicted"/>
<reference evidence="5" key="1">
    <citation type="submission" date="2021-03" db="EMBL/GenBank/DDBJ databases">
        <authorList>
            <person name="Wang G."/>
        </authorList>
    </citation>
    <scope>NUCLEOTIDE SEQUENCE</scope>
    <source>
        <strain evidence="5">KCTC 12899</strain>
    </source>
</reference>
<dbReference type="SMART" id="SM00850">
    <property type="entry name" value="LytTR"/>
    <property type="match status" value="1"/>
</dbReference>
<dbReference type="Gene3D" id="3.40.50.2300">
    <property type="match status" value="1"/>
</dbReference>
<dbReference type="PANTHER" id="PTHR48111:SF69">
    <property type="entry name" value="RESPONSE REGULATOR RECEIVER"/>
    <property type="match status" value="1"/>
</dbReference>
<dbReference type="PROSITE" id="PS50930">
    <property type="entry name" value="HTH_LYTTR"/>
    <property type="match status" value="1"/>
</dbReference>
<dbReference type="InterPro" id="IPR039420">
    <property type="entry name" value="WalR-like"/>
</dbReference>
<dbReference type="SUPFAM" id="SSF52172">
    <property type="entry name" value="CheY-like"/>
    <property type="match status" value="1"/>
</dbReference>
<accession>A0A8J7QIC5</accession>
<evidence type="ECO:0000313" key="5">
    <source>
        <dbReference type="EMBL" id="MBO1321251.1"/>
    </source>
</evidence>
<dbReference type="GO" id="GO:0000156">
    <property type="term" value="F:phosphorelay response regulator activity"/>
    <property type="evidence" value="ECO:0007669"/>
    <property type="project" value="TreeGrafter"/>
</dbReference>
<comment type="caution">
    <text evidence="5">The sequence shown here is derived from an EMBL/GenBank/DDBJ whole genome shotgun (WGS) entry which is preliminary data.</text>
</comment>
<dbReference type="EMBL" id="JAFREP010000023">
    <property type="protein sequence ID" value="MBO1321251.1"/>
    <property type="molecule type" value="Genomic_DNA"/>
</dbReference>
<dbReference type="InterPro" id="IPR007492">
    <property type="entry name" value="LytTR_DNA-bd_dom"/>
</dbReference>
<evidence type="ECO:0000256" key="2">
    <source>
        <dbReference type="PROSITE-ProRule" id="PRU00169"/>
    </source>
</evidence>
<dbReference type="InterPro" id="IPR001789">
    <property type="entry name" value="Sig_transdc_resp-reg_receiver"/>
</dbReference>
<name>A0A8J7QIC5_9BACT</name>
<dbReference type="Gene3D" id="2.40.50.1020">
    <property type="entry name" value="LytTr DNA-binding domain"/>
    <property type="match status" value="1"/>
</dbReference>
<dbReference type="AlphaFoldDB" id="A0A8J7QIC5"/>
<feature type="domain" description="Response regulatory" evidence="3">
    <location>
        <begin position="2"/>
        <end position="113"/>
    </location>
</feature>
<sequence>MKVIIVDDEPAARGLLRDQLEEFGDLEVVAEAKNGVEAIVQINEHKPDLVFLDIQMPVLDGFDVLPYLKERPIIVFCTAFDHYALKAFDENACDYLLKPIEEERLEQCLAKVRKEQNKIENISEILTEKRGLEKIVCHQNGVHMVVWLKDVDLFRKEGRYTLAMGTNGSEYLTDLTIAHLADEINDANFFQINRSVIIRKHIVKSYRVLASGAGELDTFEHGSFSLSRSRLVDFKAWL</sequence>
<dbReference type="Proteomes" id="UP000664417">
    <property type="component" value="Unassembled WGS sequence"/>
</dbReference>
<evidence type="ECO:0000256" key="1">
    <source>
        <dbReference type="ARBA" id="ARBA00023125"/>
    </source>
</evidence>
<dbReference type="FunFam" id="3.40.50.2300:FF:000051">
    <property type="entry name" value="Two-component response regulator yehT"/>
    <property type="match status" value="1"/>
</dbReference>
<dbReference type="CDD" id="cd17532">
    <property type="entry name" value="REC_LytTR_AlgR-like"/>
    <property type="match status" value="1"/>
</dbReference>
<dbReference type="GO" id="GO:0032993">
    <property type="term" value="C:protein-DNA complex"/>
    <property type="evidence" value="ECO:0007669"/>
    <property type="project" value="TreeGrafter"/>
</dbReference>
<dbReference type="PANTHER" id="PTHR48111">
    <property type="entry name" value="REGULATOR OF RPOS"/>
    <property type="match status" value="1"/>
</dbReference>
<gene>
    <name evidence="5" type="ORF">J3U88_22415</name>
</gene>
<keyword evidence="2" id="KW-0597">Phosphoprotein</keyword>